<evidence type="ECO:0000313" key="14">
    <source>
        <dbReference type="Proteomes" id="UP000305675"/>
    </source>
</evidence>
<gene>
    <name evidence="11 13" type="primary">hisC</name>
    <name evidence="13" type="ORF">FCL42_15960</name>
</gene>
<dbReference type="GO" id="GO:0000105">
    <property type="term" value="P:L-histidine biosynthetic process"/>
    <property type="evidence" value="ECO:0007669"/>
    <property type="project" value="UniProtKB-UniRule"/>
</dbReference>
<dbReference type="PANTHER" id="PTHR42885:SF2">
    <property type="entry name" value="HISTIDINOL-PHOSPHATE AMINOTRANSFERASE"/>
    <property type="match status" value="1"/>
</dbReference>
<dbReference type="InterPro" id="IPR004839">
    <property type="entry name" value="Aminotransferase_I/II_large"/>
</dbReference>
<comment type="pathway">
    <text evidence="2 11">Amino-acid biosynthesis; L-histidine biosynthesis; L-histidine from 5-phospho-alpha-D-ribose 1-diphosphate: step 7/9.</text>
</comment>
<evidence type="ECO:0000256" key="2">
    <source>
        <dbReference type="ARBA" id="ARBA00005011"/>
    </source>
</evidence>
<dbReference type="OrthoDB" id="9813612at2"/>
<dbReference type="InterPro" id="IPR015422">
    <property type="entry name" value="PyrdxlP-dep_Trfase_small"/>
</dbReference>
<dbReference type="InterPro" id="IPR001917">
    <property type="entry name" value="Aminotrans_II_pyridoxalP_BS"/>
</dbReference>
<comment type="subunit">
    <text evidence="4 11">Homodimer.</text>
</comment>
<comment type="similarity">
    <text evidence="3 11">Belongs to the class-II pyridoxal-phosphate-dependent aminotransferase family. Histidinol-phosphate aminotransferase subfamily.</text>
</comment>
<dbReference type="GO" id="GO:0004400">
    <property type="term" value="F:histidinol-phosphate transaminase activity"/>
    <property type="evidence" value="ECO:0007669"/>
    <property type="project" value="UniProtKB-UniRule"/>
</dbReference>
<evidence type="ECO:0000256" key="6">
    <source>
        <dbReference type="ARBA" id="ARBA00022605"/>
    </source>
</evidence>
<dbReference type="Gene3D" id="3.90.1150.10">
    <property type="entry name" value="Aspartate Aminotransferase, domain 1"/>
    <property type="match status" value="1"/>
</dbReference>
<dbReference type="CDD" id="cd00609">
    <property type="entry name" value="AAT_like"/>
    <property type="match status" value="1"/>
</dbReference>
<evidence type="ECO:0000256" key="9">
    <source>
        <dbReference type="ARBA" id="ARBA00023102"/>
    </source>
</evidence>
<feature type="modified residue" description="N6-(pyridoxal phosphate)lysine" evidence="11">
    <location>
        <position position="214"/>
    </location>
</feature>
<evidence type="ECO:0000256" key="11">
    <source>
        <dbReference type="HAMAP-Rule" id="MF_01023"/>
    </source>
</evidence>
<evidence type="ECO:0000256" key="4">
    <source>
        <dbReference type="ARBA" id="ARBA00011738"/>
    </source>
</evidence>
<keyword evidence="5 11" id="KW-0032">Aminotransferase</keyword>
<dbReference type="NCBIfam" id="TIGR01141">
    <property type="entry name" value="hisC"/>
    <property type="match status" value="1"/>
</dbReference>
<dbReference type="InterPro" id="IPR015424">
    <property type="entry name" value="PyrdxlP-dep_Trfase"/>
</dbReference>
<feature type="domain" description="Aminotransferase class I/classII large" evidence="12">
    <location>
        <begin position="38"/>
        <end position="351"/>
    </location>
</feature>
<dbReference type="EC" id="2.6.1.9" evidence="11"/>
<dbReference type="UniPathway" id="UPA00031">
    <property type="reaction ID" value="UER00012"/>
</dbReference>
<comment type="caution">
    <text evidence="13">The sequence shown here is derived from an EMBL/GenBank/DDBJ whole genome shotgun (WGS) entry which is preliminary data.</text>
</comment>
<dbReference type="RefSeq" id="WP_136864426.1">
    <property type="nucleotide sequence ID" value="NZ_SWCJ01000014.1"/>
</dbReference>
<evidence type="ECO:0000256" key="5">
    <source>
        <dbReference type="ARBA" id="ARBA00022576"/>
    </source>
</evidence>
<evidence type="ECO:0000256" key="1">
    <source>
        <dbReference type="ARBA" id="ARBA00001933"/>
    </source>
</evidence>
<evidence type="ECO:0000259" key="12">
    <source>
        <dbReference type="Pfam" id="PF00155"/>
    </source>
</evidence>
<sequence>MMTQTDNYNLAQRLCRPELRELVPYASARREASGGEVWLNANENPFCNAALQGVNRYPDCQPEELRNRYATYAGLNANQVLITRGADEGIELLIRTFCVPGKDKVVSLTPSYGMYRISAVTCGVQFDAVEWESGYRLPQRLYQAGQDAKLVFVCNPNNPTGTLVPVEELIKLAKALPDTLVVIDEAYIEFCPEQTMADELAQLANLVVLRTLSKAFALAGARCGFVLASEDVISLLEKVIAPYPVPLPVASLAEETLSNFGIRRMQSQVSQLNARRLELCQRLSALAMVKEVLPSASNFVIFNVGDAELSQQILSLLAQKGILIRAYSALPGWLRISIGSDGEMTQLYQALKQLDSQCSQQPAQKQTQEQQQETQS</sequence>
<evidence type="ECO:0000256" key="3">
    <source>
        <dbReference type="ARBA" id="ARBA00007970"/>
    </source>
</evidence>
<dbReference type="AlphaFoldDB" id="A0A4U1BKF6"/>
<evidence type="ECO:0000256" key="8">
    <source>
        <dbReference type="ARBA" id="ARBA00022898"/>
    </source>
</evidence>
<dbReference type="EMBL" id="SWCJ01000014">
    <property type="protein sequence ID" value="TKB52803.1"/>
    <property type="molecule type" value="Genomic_DNA"/>
</dbReference>
<dbReference type="InterPro" id="IPR015421">
    <property type="entry name" value="PyrdxlP-dep_Trfase_major"/>
</dbReference>
<keyword evidence="6 11" id="KW-0028">Amino-acid biosynthesis</keyword>
<organism evidence="13 14">
    <name type="scientific">Ferrimonas aestuarii</name>
    <dbReference type="NCBI Taxonomy" id="2569539"/>
    <lineage>
        <taxon>Bacteria</taxon>
        <taxon>Pseudomonadati</taxon>
        <taxon>Pseudomonadota</taxon>
        <taxon>Gammaproteobacteria</taxon>
        <taxon>Alteromonadales</taxon>
        <taxon>Ferrimonadaceae</taxon>
        <taxon>Ferrimonas</taxon>
    </lineage>
</organism>
<keyword evidence="9 11" id="KW-0368">Histidine biosynthesis</keyword>
<dbReference type="PROSITE" id="PS00599">
    <property type="entry name" value="AA_TRANSFER_CLASS_2"/>
    <property type="match status" value="1"/>
</dbReference>
<comment type="cofactor">
    <cofactor evidence="1 11">
        <name>pyridoxal 5'-phosphate</name>
        <dbReference type="ChEBI" id="CHEBI:597326"/>
    </cofactor>
</comment>
<dbReference type="Pfam" id="PF00155">
    <property type="entry name" value="Aminotran_1_2"/>
    <property type="match status" value="1"/>
</dbReference>
<evidence type="ECO:0000256" key="7">
    <source>
        <dbReference type="ARBA" id="ARBA00022679"/>
    </source>
</evidence>
<proteinExistence type="inferred from homology"/>
<dbReference type="Proteomes" id="UP000305675">
    <property type="component" value="Unassembled WGS sequence"/>
</dbReference>
<keyword evidence="14" id="KW-1185">Reference proteome</keyword>
<dbReference type="PANTHER" id="PTHR42885">
    <property type="entry name" value="HISTIDINOL-PHOSPHATE AMINOTRANSFERASE-RELATED"/>
    <property type="match status" value="1"/>
</dbReference>
<dbReference type="GO" id="GO:0030170">
    <property type="term" value="F:pyridoxal phosphate binding"/>
    <property type="evidence" value="ECO:0007669"/>
    <property type="project" value="InterPro"/>
</dbReference>
<dbReference type="InterPro" id="IPR005861">
    <property type="entry name" value="HisP_aminotrans"/>
</dbReference>
<dbReference type="SUPFAM" id="SSF53383">
    <property type="entry name" value="PLP-dependent transferases"/>
    <property type="match status" value="1"/>
</dbReference>
<reference evidence="13 14" key="1">
    <citation type="submission" date="2019-04" db="EMBL/GenBank/DDBJ databases">
        <authorList>
            <person name="Hwang J.C."/>
        </authorList>
    </citation>
    <scope>NUCLEOTIDE SEQUENCE [LARGE SCALE GENOMIC DNA]</scope>
    <source>
        <strain evidence="13 14">IMCC35002</strain>
    </source>
</reference>
<evidence type="ECO:0000313" key="13">
    <source>
        <dbReference type="EMBL" id="TKB52803.1"/>
    </source>
</evidence>
<dbReference type="Gene3D" id="3.40.640.10">
    <property type="entry name" value="Type I PLP-dependent aspartate aminotransferase-like (Major domain)"/>
    <property type="match status" value="1"/>
</dbReference>
<keyword evidence="8 11" id="KW-0663">Pyridoxal phosphate</keyword>
<protein>
    <recommendedName>
        <fullName evidence="11">Histidinol-phosphate aminotransferase</fullName>
        <ecNumber evidence="11">2.6.1.9</ecNumber>
    </recommendedName>
    <alternativeName>
        <fullName evidence="11">Imidazole acetol-phosphate transaminase</fullName>
    </alternativeName>
</protein>
<dbReference type="HAMAP" id="MF_01023">
    <property type="entry name" value="HisC_aminotrans_2"/>
    <property type="match status" value="1"/>
</dbReference>
<accession>A0A4U1BKF6</accession>
<evidence type="ECO:0000256" key="10">
    <source>
        <dbReference type="ARBA" id="ARBA00047481"/>
    </source>
</evidence>
<name>A0A4U1BKF6_9GAMM</name>
<comment type="catalytic activity">
    <reaction evidence="10 11">
        <text>L-histidinol phosphate + 2-oxoglutarate = 3-(imidazol-4-yl)-2-oxopropyl phosphate + L-glutamate</text>
        <dbReference type="Rhea" id="RHEA:23744"/>
        <dbReference type="ChEBI" id="CHEBI:16810"/>
        <dbReference type="ChEBI" id="CHEBI:29985"/>
        <dbReference type="ChEBI" id="CHEBI:57766"/>
        <dbReference type="ChEBI" id="CHEBI:57980"/>
        <dbReference type="EC" id="2.6.1.9"/>
    </reaction>
</comment>
<keyword evidence="7 11" id="KW-0808">Transferase</keyword>